<feature type="transmembrane region" description="Helical" evidence="2">
    <location>
        <begin position="372"/>
        <end position="394"/>
    </location>
</feature>
<name>A0A8H6NDZ5_9PEZI</name>
<keyword evidence="2" id="KW-0472">Membrane</keyword>
<proteinExistence type="predicted"/>
<feature type="transmembrane region" description="Helical" evidence="2">
    <location>
        <begin position="109"/>
        <end position="130"/>
    </location>
</feature>
<dbReference type="OrthoDB" id="5427664at2759"/>
<evidence type="ECO:0000256" key="2">
    <source>
        <dbReference type="SAM" id="Phobius"/>
    </source>
</evidence>
<feature type="transmembrane region" description="Helical" evidence="2">
    <location>
        <begin position="475"/>
        <end position="492"/>
    </location>
</feature>
<feature type="transmembrane region" description="Helical" evidence="2">
    <location>
        <begin position="333"/>
        <end position="352"/>
    </location>
</feature>
<evidence type="ECO:0000256" key="1">
    <source>
        <dbReference type="SAM" id="MobiDB-lite"/>
    </source>
</evidence>
<sequence length="531" mass="60170">MSNATDAINYLIRNGTCKRLNETADPDVTGLGVVSSFLVSITFSLFAIAAAYFCRWLPDERFSPIDDALSGYIQSFLPWPRPSHHGQHGWPRRRGAQNRKLMRRKRVKAFESFILAMSDQQLITGFALVITTTFMTFRDDLSDSFSVYSFQIATRLGYFSCIVHFCTISLVRERFDASRFMRNVRSALVAVLLVLLVVCMVISESVTFRFNHPISVKCARENFHFIDPKRPGYTKFSDEVVVIANLVVLILVILLGYLRRCLEPYHADARGDYHYWPRKSLIVWFGEDGEAAYNTVSPGISSLLRSLREYDRGSRDYWACFLEVWVESISASLFWDIIWLSFYFTFGMGNFWNFYTDAEVKHEFDPNFGQVVPLILVCLPFLSAWEAFSGIYIGNRRPVFETQRAEPNPSSSGIQLNGDTSEVPSGDEDDDPLLGNGHPQTNTNMPAGTMRAADGILEVARDHQVSLRWFQVCPFLYWVGLMVWALMFAGVIPGYGAFYVTIVACVIFAGFAVAGAAACCKAFYRVLSTRR</sequence>
<feature type="transmembrane region" description="Helical" evidence="2">
    <location>
        <begin position="28"/>
        <end position="53"/>
    </location>
</feature>
<dbReference type="PANTHER" id="PTHR37577">
    <property type="entry name" value="INTEGRAL MEMBRANE PROTEIN"/>
    <property type="match status" value="1"/>
</dbReference>
<feature type="transmembrane region" description="Helical" evidence="2">
    <location>
        <begin position="498"/>
        <end position="524"/>
    </location>
</feature>
<keyword evidence="4" id="KW-1185">Reference proteome</keyword>
<keyword evidence="2" id="KW-1133">Transmembrane helix</keyword>
<reference evidence="3" key="1">
    <citation type="journal article" date="2020" name="Phytopathology">
        <title>Genome Sequence Resources of Colletotrichum truncatum, C. plurivorum, C. musicola, and C. sojae: Four Species Pathogenic to Soybean (Glycine max).</title>
        <authorList>
            <person name="Rogerio F."/>
            <person name="Boufleur T.R."/>
            <person name="Ciampi-Guillardi M."/>
            <person name="Sukno S.A."/>
            <person name="Thon M.R."/>
            <person name="Massola Junior N.S."/>
            <person name="Baroncelli R."/>
        </authorList>
    </citation>
    <scope>NUCLEOTIDE SEQUENCE</scope>
    <source>
        <strain evidence="3">LFN0074</strain>
    </source>
</reference>
<feature type="transmembrane region" description="Helical" evidence="2">
    <location>
        <begin position="150"/>
        <end position="171"/>
    </location>
</feature>
<feature type="transmembrane region" description="Helical" evidence="2">
    <location>
        <begin position="240"/>
        <end position="258"/>
    </location>
</feature>
<dbReference type="AlphaFoldDB" id="A0A8H6NDZ5"/>
<feature type="transmembrane region" description="Helical" evidence="2">
    <location>
        <begin position="183"/>
        <end position="203"/>
    </location>
</feature>
<protein>
    <submittedName>
        <fullName evidence="3">Uncharacterized protein</fullName>
    </submittedName>
</protein>
<dbReference type="PANTHER" id="PTHR37577:SF1">
    <property type="entry name" value="INTEGRAL MEMBRANE PROTEIN"/>
    <property type="match status" value="1"/>
</dbReference>
<dbReference type="EMBL" id="WIGM01000295">
    <property type="protein sequence ID" value="KAF6830027.1"/>
    <property type="molecule type" value="Genomic_DNA"/>
</dbReference>
<organism evidence="3 4">
    <name type="scientific">Colletotrichum musicola</name>
    <dbReference type="NCBI Taxonomy" id="2175873"/>
    <lineage>
        <taxon>Eukaryota</taxon>
        <taxon>Fungi</taxon>
        <taxon>Dikarya</taxon>
        <taxon>Ascomycota</taxon>
        <taxon>Pezizomycotina</taxon>
        <taxon>Sordariomycetes</taxon>
        <taxon>Hypocreomycetidae</taxon>
        <taxon>Glomerellales</taxon>
        <taxon>Glomerellaceae</taxon>
        <taxon>Colletotrichum</taxon>
        <taxon>Colletotrichum orchidearum species complex</taxon>
    </lineage>
</organism>
<gene>
    <name evidence="3" type="ORF">CMUS01_07921</name>
</gene>
<feature type="region of interest" description="Disordered" evidence="1">
    <location>
        <begin position="403"/>
        <end position="446"/>
    </location>
</feature>
<evidence type="ECO:0000313" key="3">
    <source>
        <dbReference type="EMBL" id="KAF6830027.1"/>
    </source>
</evidence>
<dbReference type="InterPro" id="IPR053018">
    <property type="entry name" value="Elsinochrome_Biosynth-Asso"/>
</dbReference>
<comment type="caution">
    <text evidence="3">The sequence shown here is derived from an EMBL/GenBank/DDBJ whole genome shotgun (WGS) entry which is preliminary data.</text>
</comment>
<evidence type="ECO:0000313" key="4">
    <source>
        <dbReference type="Proteomes" id="UP000639643"/>
    </source>
</evidence>
<dbReference type="Proteomes" id="UP000639643">
    <property type="component" value="Unassembled WGS sequence"/>
</dbReference>
<feature type="compositionally biased region" description="Polar residues" evidence="1">
    <location>
        <begin position="408"/>
        <end position="423"/>
    </location>
</feature>
<accession>A0A8H6NDZ5</accession>
<keyword evidence="2" id="KW-0812">Transmembrane</keyword>